<reference evidence="6 7" key="1">
    <citation type="submission" date="2021-11" db="EMBL/GenBank/DDBJ databases">
        <title>Genome sequence.</title>
        <authorList>
            <person name="Sun Q."/>
        </authorList>
    </citation>
    <scope>NUCLEOTIDE SEQUENCE [LARGE SCALE GENOMIC DNA]</scope>
    <source>
        <strain evidence="6 7">KCTC 12005</strain>
    </source>
</reference>
<dbReference type="InterPro" id="IPR000847">
    <property type="entry name" value="LysR_HTH_N"/>
</dbReference>
<dbReference type="PANTHER" id="PTHR30537:SF30">
    <property type="entry name" value="TRANSCRIPTIONAL REGULATOR-RELATED"/>
    <property type="match status" value="1"/>
</dbReference>
<dbReference type="FunFam" id="1.10.10.10:FF:000001">
    <property type="entry name" value="LysR family transcriptional regulator"/>
    <property type="match status" value="1"/>
</dbReference>
<dbReference type="Gene3D" id="1.10.10.10">
    <property type="entry name" value="Winged helix-like DNA-binding domain superfamily/Winged helix DNA-binding domain"/>
    <property type="match status" value="1"/>
</dbReference>
<dbReference type="RefSeq" id="WP_230774631.1">
    <property type="nucleotide sequence ID" value="NZ_JAJNCT010000010.1"/>
</dbReference>
<dbReference type="Pfam" id="PF03466">
    <property type="entry name" value="LysR_substrate"/>
    <property type="match status" value="1"/>
</dbReference>
<keyword evidence="2" id="KW-0805">Transcription regulation</keyword>
<dbReference type="AlphaFoldDB" id="A0AAW4XY98"/>
<gene>
    <name evidence="6" type="ORF">LPW39_11135</name>
</gene>
<accession>A0AAW4XY98</accession>
<name>A0AAW4XY98_9BURK</name>
<dbReference type="SUPFAM" id="SSF53850">
    <property type="entry name" value="Periplasmic binding protein-like II"/>
    <property type="match status" value="1"/>
</dbReference>
<dbReference type="GO" id="GO:0006351">
    <property type="term" value="P:DNA-templated transcription"/>
    <property type="evidence" value="ECO:0007669"/>
    <property type="project" value="TreeGrafter"/>
</dbReference>
<dbReference type="InterPro" id="IPR036388">
    <property type="entry name" value="WH-like_DNA-bd_sf"/>
</dbReference>
<evidence type="ECO:0000256" key="2">
    <source>
        <dbReference type="ARBA" id="ARBA00023015"/>
    </source>
</evidence>
<comment type="caution">
    <text evidence="6">The sequence shown here is derived from an EMBL/GenBank/DDBJ whole genome shotgun (WGS) entry which is preliminary data.</text>
</comment>
<dbReference type="Pfam" id="PF00126">
    <property type="entry name" value="HTH_1"/>
    <property type="match status" value="1"/>
</dbReference>
<keyword evidence="4" id="KW-0804">Transcription</keyword>
<dbReference type="SUPFAM" id="SSF46785">
    <property type="entry name" value="Winged helix' DNA-binding domain"/>
    <property type="match status" value="1"/>
</dbReference>
<dbReference type="Gene3D" id="3.40.190.290">
    <property type="match status" value="1"/>
</dbReference>
<organism evidence="6 7">
    <name type="scientific">Comamonas koreensis</name>
    <dbReference type="NCBI Taxonomy" id="160825"/>
    <lineage>
        <taxon>Bacteria</taxon>
        <taxon>Pseudomonadati</taxon>
        <taxon>Pseudomonadota</taxon>
        <taxon>Betaproteobacteria</taxon>
        <taxon>Burkholderiales</taxon>
        <taxon>Comamonadaceae</taxon>
        <taxon>Comamonas</taxon>
    </lineage>
</organism>
<dbReference type="InterPro" id="IPR005119">
    <property type="entry name" value="LysR_subst-bd"/>
</dbReference>
<sequence>MEDLKRMAIFATVVEQGSMTAAARLLGMSASAVSQQVRHLEAQAGLPLMHRTTRRLSLSDAGQRFYAQCAVMLQAARQARAELDAERDEPVGELRIAAVLGLAAPLGRALAPLLHAHPQLRLQLLLDDSHSDLVAERVDIAIRLGELPDSHWVARPLGTLPWWICAAPALAQGRPVPQHPQALQAWPWMARNIGKTTSASMQLQHRHSGEVVMLHTTPRIISNQQYALQQLCSEGLGLARLFSLEVADQVRSGQLLHLLPDWDCGSLRISALTPERHALPARVRLALATLQAHFAPLALS</sequence>
<dbReference type="PANTHER" id="PTHR30537">
    <property type="entry name" value="HTH-TYPE TRANSCRIPTIONAL REGULATOR"/>
    <property type="match status" value="1"/>
</dbReference>
<evidence type="ECO:0000313" key="7">
    <source>
        <dbReference type="Proteomes" id="UP001199260"/>
    </source>
</evidence>
<dbReference type="CDD" id="cd08422">
    <property type="entry name" value="PBP2_CrgA_like"/>
    <property type="match status" value="1"/>
</dbReference>
<dbReference type="GO" id="GO:0003700">
    <property type="term" value="F:DNA-binding transcription factor activity"/>
    <property type="evidence" value="ECO:0007669"/>
    <property type="project" value="InterPro"/>
</dbReference>
<comment type="similarity">
    <text evidence="1">Belongs to the LysR transcriptional regulatory family.</text>
</comment>
<keyword evidence="3" id="KW-0238">DNA-binding</keyword>
<dbReference type="PROSITE" id="PS50931">
    <property type="entry name" value="HTH_LYSR"/>
    <property type="match status" value="1"/>
</dbReference>
<evidence type="ECO:0000256" key="1">
    <source>
        <dbReference type="ARBA" id="ARBA00009437"/>
    </source>
</evidence>
<evidence type="ECO:0000256" key="4">
    <source>
        <dbReference type="ARBA" id="ARBA00023163"/>
    </source>
</evidence>
<feature type="domain" description="HTH lysR-type" evidence="5">
    <location>
        <begin position="1"/>
        <end position="59"/>
    </location>
</feature>
<dbReference type="InterPro" id="IPR058163">
    <property type="entry name" value="LysR-type_TF_proteobact-type"/>
</dbReference>
<dbReference type="InterPro" id="IPR036390">
    <property type="entry name" value="WH_DNA-bd_sf"/>
</dbReference>
<keyword evidence="7" id="KW-1185">Reference proteome</keyword>
<evidence type="ECO:0000256" key="3">
    <source>
        <dbReference type="ARBA" id="ARBA00023125"/>
    </source>
</evidence>
<protein>
    <submittedName>
        <fullName evidence="6">LysR family transcriptional regulator</fullName>
    </submittedName>
</protein>
<evidence type="ECO:0000313" key="6">
    <source>
        <dbReference type="EMBL" id="MCD2165689.1"/>
    </source>
</evidence>
<evidence type="ECO:0000259" key="5">
    <source>
        <dbReference type="PROSITE" id="PS50931"/>
    </source>
</evidence>
<dbReference type="EMBL" id="JAJNCT010000010">
    <property type="protein sequence ID" value="MCD2165689.1"/>
    <property type="molecule type" value="Genomic_DNA"/>
</dbReference>
<proteinExistence type="inferred from homology"/>
<dbReference type="GO" id="GO:0043565">
    <property type="term" value="F:sequence-specific DNA binding"/>
    <property type="evidence" value="ECO:0007669"/>
    <property type="project" value="TreeGrafter"/>
</dbReference>
<dbReference type="Proteomes" id="UP001199260">
    <property type="component" value="Unassembled WGS sequence"/>
</dbReference>